<evidence type="ECO:0000313" key="2">
    <source>
        <dbReference type="EMBL" id="SMF94601.1"/>
    </source>
</evidence>
<dbReference type="Proteomes" id="UP000192923">
    <property type="component" value="Unassembled WGS sequence"/>
</dbReference>
<keyword evidence="3" id="KW-1185">Reference proteome</keyword>
<dbReference type="EMBL" id="FXAM01000001">
    <property type="protein sequence ID" value="SMF94601.1"/>
    <property type="molecule type" value="Genomic_DNA"/>
</dbReference>
<gene>
    <name evidence="2" type="ORF">SAMN02949497_1922</name>
</gene>
<feature type="region of interest" description="Disordered" evidence="1">
    <location>
        <begin position="1"/>
        <end position="92"/>
    </location>
</feature>
<feature type="compositionally biased region" description="Low complexity" evidence="1">
    <location>
        <begin position="128"/>
        <end position="148"/>
    </location>
</feature>
<reference evidence="2 3" key="1">
    <citation type="submission" date="2016-12" db="EMBL/GenBank/DDBJ databases">
        <authorList>
            <person name="Song W.-J."/>
            <person name="Kurnit D.M."/>
        </authorList>
    </citation>
    <scope>NUCLEOTIDE SEQUENCE [LARGE SCALE GENOMIC DNA]</scope>
    <source>
        <strain evidence="2 3">175</strain>
    </source>
</reference>
<feature type="region of interest" description="Disordered" evidence="1">
    <location>
        <begin position="125"/>
        <end position="148"/>
    </location>
</feature>
<dbReference type="RefSeq" id="WP_085212109.1">
    <property type="nucleotide sequence ID" value="NZ_FXAM01000001.1"/>
</dbReference>
<dbReference type="OrthoDB" id="9156113at2"/>
<sequence>MSVNSGDWVSFDDADDDSTGFGDLYQPEATGPSLSELARQMDSGAVQVPGGVATGDKQTATVAPTGANGGGEQPNNPADEEGRPVLTADGKHAIPYEVLKSTRMNLQAMEQRNREAEAEIARLKAQLGQEPASAGAGQPPGAQPTAEAVAAGGLTEDELAILEEDFPEQAKAYRSQQAVLKALQDKVTAMEARVDPIHQQARQQRQTQEREQMAAIQAAVDQVPVLSYLRATAGANPANARLLAEAKEIADRFEGLPRWRNEPPGSVRFFQAVAQELEQTVGKVALPPEYQSSQTLRQQADTAVARAGQFVPTRIADLPGGVAPESDEGRYNHMSLSELSNLMITMSEAQRQEFMRRHVW</sequence>
<dbReference type="AlphaFoldDB" id="A0A1Y6CW61"/>
<evidence type="ECO:0000313" key="3">
    <source>
        <dbReference type="Proteomes" id="UP000192923"/>
    </source>
</evidence>
<dbReference type="STRING" id="1760988.SAMN02949497_1922"/>
<protein>
    <submittedName>
        <fullName evidence="2">Uncharacterized protein</fullName>
    </submittedName>
</protein>
<accession>A0A1Y6CW61</accession>
<proteinExistence type="predicted"/>
<evidence type="ECO:0000256" key="1">
    <source>
        <dbReference type="SAM" id="MobiDB-lite"/>
    </source>
</evidence>
<name>A0A1Y6CW61_9GAMM</name>
<organism evidence="2 3">
    <name type="scientific">Methylomagnum ishizawai</name>
    <dbReference type="NCBI Taxonomy" id="1760988"/>
    <lineage>
        <taxon>Bacteria</taxon>
        <taxon>Pseudomonadati</taxon>
        <taxon>Pseudomonadota</taxon>
        <taxon>Gammaproteobacteria</taxon>
        <taxon>Methylococcales</taxon>
        <taxon>Methylococcaceae</taxon>
        <taxon>Methylomagnum</taxon>
    </lineage>
</organism>